<evidence type="ECO:0000313" key="1">
    <source>
        <dbReference type="EMBL" id="ODA12736.1"/>
    </source>
</evidence>
<dbReference type="AlphaFoldDB" id="A0A1C3CVK5"/>
<gene>
    <name evidence="1" type="ORF">BBP83_09260</name>
</gene>
<evidence type="ECO:0000313" key="2">
    <source>
        <dbReference type="Proteomes" id="UP000186553"/>
    </source>
</evidence>
<reference evidence="1 2" key="1">
    <citation type="submission" date="2016-07" db="EMBL/GenBank/DDBJ databases">
        <title>Acinetobacter sp. ANC 4603.</title>
        <authorList>
            <person name="Radolfova-Krizova L."/>
            <person name="Nemec A."/>
        </authorList>
    </citation>
    <scope>NUCLEOTIDE SEQUENCE [LARGE SCALE GENOMIC DNA]</scope>
    <source>
        <strain evidence="1 2">ANC 4603</strain>
    </source>
</reference>
<evidence type="ECO:0008006" key="3">
    <source>
        <dbReference type="Google" id="ProtNLM"/>
    </source>
</evidence>
<dbReference type="Proteomes" id="UP000186553">
    <property type="component" value="Unassembled WGS sequence"/>
</dbReference>
<dbReference type="InterPro" id="IPR008861">
    <property type="entry name" value="GpX-like"/>
</dbReference>
<proteinExistence type="predicted"/>
<name>A0A1C3CVK5_9GAMM</name>
<organism evidence="1 2">
    <name type="scientific">Acinetobacter celticus</name>
    <dbReference type="NCBI Taxonomy" id="1891224"/>
    <lineage>
        <taxon>Bacteria</taxon>
        <taxon>Pseudomonadati</taxon>
        <taxon>Pseudomonadota</taxon>
        <taxon>Gammaproteobacteria</taxon>
        <taxon>Moraxellales</taxon>
        <taxon>Moraxellaceae</taxon>
        <taxon>Acinetobacter</taxon>
    </lineage>
</organism>
<accession>A0A1C3CVK5</accession>
<dbReference type="RefSeq" id="WP_068888184.1">
    <property type="nucleotide sequence ID" value="NZ_CBCRUU010000004.1"/>
</dbReference>
<keyword evidence="2" id="KW-1185">Reference proteome</keyword>
<protein>
    <recommendedName>
        <fullName evidence="3">Phage tail protein</fullName>
    </recommendedName>
</protein>
<dbReference type="STRING" id="1891224.BBP83_09260"/>
<dbReference type="EMBL" id="MBDL01000010">
    <property type="protein sequence ID" value="ODA12736.1"/>
    <property type="molecule type" value="Genomic_DNA"/>
</dbReference>
<dbReference type="Pfam" id="PF05489">
    <property type="entry name" value="Phage_tail_X"/>
    <property type="match status" value="1"/>
</dbReference>
<dbReference type="OrthoDB" id="8759063at2"/>
<comment type="caution">
    <text evidence="1">The sequence shown here is derived from an EMBL/GenBank/DDBJ whole genome shotgun (WGS) entry which is preliminary data.</text>
</comment>
<sequence>MVQYLTKAGDTLDEIAYRYYGHTNNKVVERILGVNFGISRYEALLPAGVLIELPEVKQSTETRKVKLWD</sequence>